<proteinExistence type="inferred from homology"/>
<keyword evidence="3" id="KW-1003">Cell membrane</keyword>
<dbReference type="EMBL" id="JBHSMC010000001">
    <property type="protein sequence ID" value="MFC5463756.1"/>
    <property type="molecule type" value="Genomic_DNA"/>
</dbReference>
<evidence type="ECO:0000259" key="8">
    <source>
        <dbReference type="Pfam" id="PF01052"/>
    </source>
</evidence>
<dbReference type="RefSeq" id="WP_382348161.1">
    <property type="nucleotide sequence ID" value="NZ_JBHSMC010000001.1"/>
</dbReference>
<dbReference type="SUPFAM" id="SSF103039">
    <property type="entry name" value="CheC-like"/>
    <property type="match status" value="1"/>
</dbReference>
<dbReference type="Pfam" id="PF01052">
    <property type="entry name" value="FliMN_C"/>
    <property type="match status" value="1"/>
</dbReference>
<comment type="subcellular location">
    <subcellularLocation>
        <location evidence="1">Cell membrane</location>
        <topology evidence="1">Peripheral membrane protein</topology>
        <orientation evidence="1">Cytoplasmic side</orientation>
    </subcellularLocation>
</comment>
<dbReference type="NCBIfam" id="NF005995">
    <property type="entry name" value="PRK08119.1"/>
    <property type="match status" value="1"/>
</dbReference>
<dbReference type="Pfam" id="PF04509">
    <property type="entry name" value="CheC"/>
    <property type="match status" value="2"/>
</dbReference>
<keyword evidence="10" id="KW-0966">Cell projection</keyword>
<evidence type="ECO:0000256" key="7">
    <source>
        <dbReference type="SAM" id="MobiDB-lite"/>
    </source>
</evidence>
<dbReference type="CDD" id="cd17907">
    <property type="entry name" value="FliY_FliN-Y"/>
    <property type="match status" value="1"/>
</dbReference>
<name>A0ABW0LH15_9BACI</name>
<evidence type="ECO:0000259" key="9">
    <source>
        <dbReference type="Pfam" id="PF04509"/>
    </source>
</evidence>
<evidence type="ECO:0000256" key="1">
    <source>
        <dbReference type="ARBA" id="ARBA00004413"/>
    </source>
</evidence>
<accession>A0ABW0LH15</accession>
<dbReference type="Gene3D" id="2.30.330.10">
    <property type="entry name" value="SpoA-like"/>
    <property type="match status" value="1"/>
</dbReference>
<evidence type="ECO:0000256" key="2">
    <source>
        <dbReference type="ARBA" id="ARBA00009226"/>
    </source>
</evidence>
<reference evidence="11" key="1">
    <citation type="journal article" date="2019" name="Int. J. Syst. Evol. Microbiol.">
        <title>The Global Catalogue of Microorganisms (GCM) 10K type strain sequencing project: providing services to taxonomists for standard genome sequencing and annotation.</title>
        <authorList>
            <consortium name="The Broad Institute Genomics Platform"/>
            <consortium name="The Broad Institute Genome Sequencing Center for Infectious Disease"/>
            <person name="Wu L."/>
            <person name="Ma J."/>
        </authorList>
    </citation>
    <scope>NUCLEOTIDE SEQUENCE [LARGE SCALE GENOMIC DNA]</scope>
    <source>
        <strain evidence="11">CGMCC 1.12237</strain>
    </source>
</reference>
<feature type="region of interest" description="Disordered" evidence="7">
    <location>
        <begin position="234"/>
        <end position="271"/>
    </location>
</feature>
<dbReference type="InterPro" id="IPR001172">
    <property type="entry name" value="FliN_T3SS_HrcQb"/>
</dbReference>
<dbReference type="InterPro" id="IPR051469">
    <property type="entry name" value="FliN/MopA/SpaO"/>
</dbReference>
<evidence type="ECO:0000256" key="6">
    <source>
        <dbReference type="ARBA" id="ARBA00023136"/>
    </source>
</evidence>
<feature type="domain" description="Flagellar motor switch protein FliN-like C-terminal" evidence="8">
    <location>
        <begin position="304"/>
        <end position="374"/>
    </location>
</feature>
<keyword evidence="5" id="KW-0283">Flagellar rotation</keyword>
<comment type="caution">
    <text evidence="10">The sequence shown here is derived from an EMBL/GenBank/DDBJ whole genome shotgun (WGS) entry which is preliminary data.</text>
</comment>
<dbReference type="InterPro" id="IPR028976">
    <property type="entry name" value="CheC-like_sf"/>
</dbReference>
<dbReference type="SUPFAM" id="SSF101801">
    <property type="entry name" value="Surface presentation of antigens (SPOA)"/>
    <property type="match status" value="1"/>
</dbReference>
<dbReference type="PRINTS" id="PR00956">
    <property type="entry name" value="FLGMOTORFLIN"/>
</dbReference>
<keyword evidence="6" id="KW-0472">Membrane</keyword>
<organism evidence="10 11">
    <name type="scientific">Lederbergia graminis</name>
    <dbReference type="NCBI Taxonomy" id="735518"/>
    <lineage>
        <taxon>Bacteria</taxon>
        <taxon>Bacillati</taxon>
        <taxon>Bacillota</taxon>
        <taxon>Bacilli</taxon>
        <taxon>Bacillales</taxon>
        <taxon>Bacillaceae</taxon>
        <taxon>Lederbergia</taxon>
    </lineage>
</organism>
<dbReference type="Gene3D" id="3.40.1550.10">
    <property type="entry name" value="CheC-like"/>
    <property type="match status" value="1"/>
</dbReference>
<protein>
    <submittedName>
        <fullName evidence="10">Flagellar motor switch phosphatase FliY</fullName>
    </submittedName>
</protein>
<feature type="compositionally biased region" description="Polar residues" evidence="7">
    <location>
        <begin position="240"/>
        <end position="265"/>
    </location>
</feature>
<comment type="similarity">
    <text evidence="2">Belongs to the FliN/MopA/SpaO family.</text>
</comment>
<dbReference type="PANTHER" id="PTHR43484:SF1">
    <property type="entry name" value="FLAGELLAR MOTOR SWITCH PROTEIN FLIN"/>
    <property type="match status" value="1"/>
</dbReference>
<dbReference type="InterPro" id="IPR012826">
    <property type="entry name" value="FliN"/>
</dbReference>
<keyword evidence="11" id="KW-1185">Reference proteome</keyword>
<dbReference type="NCBIfam" id="TIGR02480">
    <property type="entry name" value="fliN"/>
    <property type="match status" value="1"/>
</dbReference>
<dbReference type="PANTHER" id="PTHR43484">
    <property type="match status" value="1"/>
</dbReference>
<evidence type="ECO:0000256" key="5">
    <source>
        <dbReference type="ARBA" id="ARBA00022779"/>
    </source>
</evidence>
<gene>
    <name evidence="10" type="primary">fliY</name>
    <name evidence="10" type="ORF">ACFPM4_03180</name>
</gene>
<evidence type="ECO:0000256" key="4">
    <source>
        <dbReference type="ARBA" id="ARBA00022500"/>
    </source>
</evidence>
<feature type="domain" description="CheC-like protein" evidence="9">
    <location>
        <begin position="136"/>
        <end position="172"/>
    </location>
</feature>
<keyword evidence="10" id="KW-0282">Flagellum</keyword>
<evidence type="ECO:0000256" key="3">
    <source>
        <dbReference type="ARBA" id="ARBA00022475"/>
    </source>
</evidence>
<evidence type="ECO:0000313" key="10">
    <source>
        <dbReference type="EMBL" id="MFC5463756.1"/>
    </source>
</evidence>
<dbReference type="InterPro" id="IPR007597">
    <property type="entry name" value="CheC"/>
</dbReference>
<dbReference type="Proteomes" id="UP001596147">
    <property type="component" value="Unassembled WGS sequence"/>
</dbReference>
<sequence>MAGDMLSQDEIDALLRGETLDYVQEDKTTIDVNDYLNEMEQDAIGEIGNISLGSSATALSTLLNHKVEITTPTVSIIDNSKIEDEFPHPYVAIQVKYTVGFSGINILVIKQSDANIIADLMLGGNGINPATKMDEIQLSAVQEAMNQMMGSAATSLSSIFNKRVDISPPSIELLNVLEGEGTSTINHENLIVKVAFRLKVGNLIDSEIMQLMPIDFVKNLVGDLMHVDEEIDNHEEASIPTPSTESVNTTQQNVPNDLPFSNEQQVEQHSEIRQPMENHQVQTASFMEFKEEPIATTETKNLDMLLDIPLEVTVELGSTTKTVKDILELGTGSVIELDKLAGEPVDILVNSRLIAKGEVVVIDENFGVRVTDIVSKRDRINKLK</sequence>
<keyword evidence="10" id="KW-0969">Cilium</keyword>
<dbReference type="InterPro" id="IPR001543">
    <property type="entry name" value="FliN-like_C"/>
</dbReference>
<feature type="domain" description="CheC-like protein" evidence="9">
    <location>
        <begin position="39"/>
        <end position="76"/>
    </location>
</feature>
<keyword evidence="4" id="KW-0145">Chemotaxis</keyword>
<evidence type="ECO:0000313" key="11">
    <source>
        <dbReference type="Proteomes" id="UP001596147"/>
    </source>
</evidence>
<dbReference type="InterPro" id="IPR036429">
    <property type="entry name" value="SpoA-like_sf"/>
</dbReference>